<dbReference type="EMBL" id="OC958595">
    <property type="protein sequence ID" value="CAD7665156.1"/>
    <property type="molecule type" value="Genomic_DNA"/>
</dbReference>
<evidence type="ECO:0000256" key="9">
    <source>
        <dbReference type="ARBA" id="ARBA00023002"/>
    </source>
</evidence>
<keyword evidence="12" id="KW-0472">Membrane</keyword>
<evidence type="ECO:0000256" key="4">
    <source>
        <dbReference type="ARBA" id="ARBA00010617"/>
    </source>
</evidence>
<sequence>FTMDVIATCAFATKTNTHKDPNNPFMKNTLKIFSPKLHLILPFIFLPNFVLKFFKLYSGLDETANEFFFNITRHIIKERRNGNKKYNDFIQLLLNSEQNNNKSVLRDDNDVNEAHYLNQGAEELAVEKKILSETDKYITEDEILANSWIFFQAGYETTASTLTFASYELALNEDIQQKLYEEVMSAVDSKGEIDYDLLARLPYLDATRKRVFE</sequence>
<evidence type="ECO:0000256" key="12">
    <source>
        <dbReference type="ARBA" id="ARBA00023136"/>
    </source>
</evidence>
<protein>
    <recommendedName>
        <fullName evidence="15">Cytochrome P450</fullName>
    </recommendedName>
</protein>
<dbReference type="Proteomes" id="UP000728032">
    <property type="component" value="Unassembled WGS sequence"/>
</dbReference>
<evidence type="ECO:0008006" key="15">
    <source>
        <dbReference type="Google" id="ProtNLM"/>
    </source>
</evidence>
<keyword evidence="9" id="KW-0560">Oxidoreductase</keyword>
<dbReference type="GO" id="GO:0016705">
    <property type="term" value="F:oxidoreductase activity, acting on paired donors, with incorporation or reduction of molecular oxygen"/>
    <property type="evidence" value="ECO:0007669"/>
    <property type="project" value="InterPro"/>
</dbReference>
<dbReference type="PANTHER" id="PTHR24292:SF102">
    <property type="entry name" value="CYTOCHROME P450 FAMILY-RELATED"/>
    <property type="match status" value="1"/>
</dbReference>
<dbReference type="AlphaFoldDB" id="A0A7R9R192"/>
<evidence type="ECO:0000256" key="2">
    <source>
        <dbReference type="ARBA" id="ARBA00004174"/>
    </source>
</evidence>
<dbReference type="InterPro" id="IPR036396">
    <property type="entry name" value="Cyt_P450_sf"/>
</dbReference>
<dbReference type="EMBL" id="CAJPVJ010043770">
    <property type="protein sequence ID" value="CAG2182293.1"/>
    <property type="molecule type" value="Genomic_DNA"/>
</dbReference>
<evidence type="ECO:0000256" key="10">
    <source>
        <dbReference type="ARBA" id="ARBA00023004"/>
    </source>
</evidence>
<feature type="non-terminal residue" evidence="13">
    <location>
        <position position="1"/>
    </location>
</feature>
<keyword evidence="8" id="KW-0492">Microsome</keyword>
<evidence type="ECO:0000313" key="14">
    <source>
        <dbReference type="Proteomes" id="UP000728032"/>
    </source>
</evidence>
<reference evidence="13" key="1">
    <citation type="submission" date="2020-11" db="EMBL/GenBank/DDBJ databases">
        <authorList>
            <person name="Tran Van P."/>
        </authorList>
    </citation>
    <scope>NUCLEOTIDE SEQUENCE</scope>
</reference>
<evidence type="ECO:0000313" key="13">
    <source>
        <dbReference type="EMBL" id="CAD7665156.1"/>
    </source>
</evidence>
<keyword evidence="11" id="KW-0503">Monooxygenase</keyword>
<proteinExistence type="inferred from homology"/>
<dbReference type="Gene3D" id="1.10.630.10">
    <property type="entry name" value="Cytochrome P450"/>
    <property type="match status" value="1"/>
</dbReference>
<comment type="subcellular location">
    <subcellularLocation>
        <location evidence="3">Endoplasmic reticulum membrane</location>
        <topology evidence="3">Peripheral membrane protein</topology>
    </subcellularLocation>
    <subcellularLocation>
        <location evidence="2">Microsome membrane</location>
        <topology evidence="2">Peripheral membrane protein</topology>
    </subcellularLocation>
</comment>
<evidence type="ECO:0000256" key="3">
    <source>
        <dbReference type="ARBA" id="ARBA00004406"/>
    </source>
</evidence>
<evidence type="ECO:0000256" key="7">
    <source>
        <dbReference type="ARBA" id="ARBA00022824"/>
    </source>
</evidence>
<dbReference type="GO" id="GO:0004497">
    <property type="term" value="F:monooxygenase activity"/>
    <property type="evidence" value="ECO:0007669"/>
    <property type="project" value="UniProtKB-KW"/>
</dbReference>
<dbReference type="Pfam" id="PF00067">
    <property type="entry name" value="p450"/>
    <property type="match status" value="2"/>
</dbReference>
<dbReference type="GO" id="GO:0005789">
    <property type="term" value="C:endoplasmic reticulum membrane"/>
    <property type="evidence" value="ECO:0007669"/>
    <property type="project" value="UniProtKB-SubCell"/>
</dbReference>
<dbReference type="OrthoDB" id="6428965at2759"/>
<comment type="similarity">
    <text evidence="4">Belongs to the cytochrome P450 family.</text>
</comment>
<dbReference type="InterPro" id="IPR001128">
    <property type="entry name" value="Cyt_P450"/>
</dbReference>
<comment type="cofactor">
    <cofactor evidence="1">
        <name>heme</name>
        <dbReference type="ChEBI" id="CHEBI:30413"/>
    </cofactor>
</comment>
<dbReference type="InterPro" id="IPR050476">
    <property type="entry name" value="Insect_CytP450_Detox"/>
</dbReference>
<accession>A0A7R9R192</accession>
<evidence type="ECO:0000256" key="6">
    <source>
        <dbReference type="ARBA" id="ARBA00022723"/>
    </source>
</evidence>
<dbReference type="GO" id="GO:0005506">
    <property type="term" value="F:iron ion binding"/>
    <property type="evidence" value="ECO:0007669"/>
    <property type="project" value="InterPro"/>
</dbReference>
<keyword evidence="5" id="KW-0349">Heme</keyword>
<keyword evidence="7" id="KW-0256">Endoplasmic reticulum</keyword>
<dbReference type="SUPFAM" id="SSF48264">
    <property type="entry name" value="Cytochrome P450"/>
    <property type="match status" value="1"/>
</dbReference>
<evidence type="ECO:0000256" key="1">
    <source>
        <dbReference type="ARBA" id="ARBA00001971"/>
    </source>
</evidence>
<evidence type="ECO:0000256" key="11">
    <source>
        <dbReference type="ARBA" id="ARBA00023033"/>
    </source>
</evidence>
<evidence type="ECO:0000256" key="5">
    <source>
        <dbReference type="ARBA" id="ARBA00022617"/>
    </source>
</evidence>
<keyword evidence="10" id="KW-0408">Iron</keyword>
<gene>
    <name evidence="13" type="ORF">ONB1V03_LOCUS21714</name>
</gene>
<keyword evidence="14" id="KW-1185">Reference proteome</keyword>
<dbReference type="PANTHER" id="PTHR24292">
    <property type="entry name" value="CYTOCHROME P450"/>
    <property type="match status" value="1"/>
</dbReference>
<name>A0A7R9R192_9ACAR</name>
<keyword evidence="6" id="KW-0479">Metal-binding</keyword>
<organism evidence="13">
    <name type="scientific">Oppiella nova</name>
    <dbReference type="NCBI Taxonomy" id="334625"/>
    <lineage>
        <taxon>Eukaryota</taxon>
        <taxon>Metazoa</taxon>
        <taxon>Ecdysozoa</taxon>
        <taxon>Arthropoda</taxon>
        <taxon>Chelicerata</taxon>
        <taxon>Arachnida</taxon>
        <taxon>Acari</taxon>
        <taxon>Acariformes</taxon>
        <taxon>Sarcoptiformes</taxon>
        <taxon>Oribatida</taxon>
        <taxon>Brachypylina</taxon>
        <taxon>Oppioidea</taxon>
        <taxon>Oppiidae</taxon>
        <taxon>Oppiella</taxon>
    </lineage>
</organism>
<dbReference type="GO" id="GO:0020037">
    <property type="term" value="F:heme binding"/>
    <property type="evidence" value="ECO:0007669"/>
    <property type="project" value="InterPro"/>
</dbReference>
<evidence type="ECO:0000256" key="8">
    <source>
        <dbReference type="ARBA" id="ARBA00022848"/>
    </source>
</evidence>